<dbReference type="EMBL" id="CWKI01000006">
    <property type="protein sequence ID" value="CTR07630.1"/>
    <property type="molecule type" value="Genomic_DNA"/>
</dbReference>
<feature type="compositionally biased region" description="Polar residues" evidence="1">
    <location>
        <begin position="24"/>
        <end position="42"/>
    </location>
</feature>
<proteinExistence type="predicted"/>
<gene>
    <name evidence="2" type="primary">FGENESH: predicted gene_6.413</name>
    <name evidence="2" type="ORF">BN2166_0034910</name>
</gene>
<evidence type="ECO:0000313" key="3">
    <source>
        <dbReference type="Proteomes" id="UP000199069"/>
    </source>
</evidence>
<accession>A0A0K3CGG2</accession>
<feature type="region of interest" description="Disordered" evidence="1">
    <location>
        <begin position="590"/>
        <end position="669"/>
    </location>
</feature>
<feature type="compositionally biased region" description="Polar residues" evidence="1">
    <location>
        <begin position="1"/>
        <end position="13"/>
    </location>
</feature>
<dbReference type="AlphaFoldDB" id="A0A0K3CGG2"/>
<name>A0A0K3CGG2_RHOTO</name>
<feature type="compositionally biased region" description="Pro residues" evidence="1">
    <location>
        <begin position="112"/>
        <end position="124"/>
    </location>
</feature>
<feature type="compositionally biased region" description="Basic and acidic residues" evidence="1">
    <location>
        <begin position="931"/>
        <end position="940"/>
    </location>
</feature>
<feature type="compositionally biased region" description="Low complexity" evidence="1">
    <location>
        <begin position="1013"/>
        <end position="1042"/>
    </location>
</feature>
<feature type="region of interest" description="Disordered" evidence="1">
    <location>
        <begin position="266"/>
        <end position="350"/>
    </location>
</feature>
<reference evidence="2 3" key="1">
    <citation type="submission" date="2015-07" db="EMBL/GenBank/DDBJ databases">
        <authorList>
            <person name="Cajimat M.N.B."/>
            <person name="Milazzo M.L."/>
            <person name="Fulhorst C.F."/>
        </authorList>
    </citation>
    <scope>NUCLEOTIDE SEQUENCE [LARGE SCALE GENOMIC DNA]</scope>
    <source>
        <strain evidence="2">Single colony</strain>
    </source>
</reference>
<feature type="compositionally biased region" description="Polar residues" evidence="1">
    <location>
        <begin position="375"/>
        <end position="392"/>
    </location>
</feature>
<protein>
    <submittedName>
        <fullName evidence="2">FGENESH: predicted gene_6.413 protein</fullName>
    </submittedName>
</protein>
<feature type="region of interest" description="Disordered" evidence="1">
    <location>
        <begin position="868"/>
        <end position="893"/>
    </location>
</feature>
<sequence>MSSPSITLTNASLAQPDHSHAHAEQSQSMHAQSTSPTRSPISPAQPPPLSAPRRVSSMGSQRARARSRSPAPATTQSLAALHSPLAPSTAAGATPRSPPGPALASVVTRPSPVVPPSPSVPPTPSLSRPTSPRPPVSRDRSEEPASPSRGRDGASALGAGQTGGLLLSSVEQGGLSKSGSQVDLNHIFERDVEFAPSHHISPSEAVDVAVPPVLTEAAVALSAANDDPSTARDLAALVLDANYDAQAGSGWSSPVVPPGVSLHAWREQQAQQHASPLSQSAYANASRSPNRETTRSFSPDSGSGGRAISPDSSTAFSVGTPPTSAGGGSPPPPASGGPGSLGGSSLPLGPFSQRLAEALENEANKLPQGLVGGMSTVSSKMETPSGSFSSDAASGKPATFTPLKPSLLMPFPSGTPTPGSLSVTDDPFTFSSALSTSPFQSPSTELSHNPLTAASHPGTPLAAPHPRKLSFASYADLVNEERLAEITGERLAADGVSTPAPGGAAGGTGSPTQTRSRSGTRVGAQAPFGLVPPPLTSTASGGGSAAVEQLEKKVAAVALAADRRPSPHSPPALSLFTHSLTHRFRLLATSNMSGSSDPKPAPASVEPPRTIPGLSTSTTPTPSSKPRKRSAKKKDASTPFAGTVEGEATTPSDVPVPVETGAGAGGEDDLVIPEKQTSAVEVVQKRIRSANKKIQRIEGYEASTTALNADQQRAVQGKPVLEAVIRELTELLGVLKAEDAEEETRLKRVAVVEEKKQARAIAAAVQASKDEAQSQLVLLFQFLHLFSLFNPQSAFAPPALPAALANATENDVATVRYLYAQFADGPLLGGRDDAIEKLAKIAEGRDEVVLEELGVTFARIQQLLHGMTAPPQPEIPQEDAGLVTPNEQPAGPADSVVALIDGATEEIHAPPAPSFLQPSEVEQSAAATPPAEEKVQHWAEDLSQAQAPPPSAPATPTTETANTPTTPASQPPPNGHADFAAPPAAPQTQTLDWAADDEGGLPHLPELAPPVPVVSVPSGGAQAAPPLAPAAQQQQTTPSTSSDGFVPARQPRRTGSERGPRGAGGGPHRGGRGRGRGRGELNGERTGSFEGQAAQGGAAGEGRPPRPDRQESGEGRRGSFRGAGRGGPRGGGGRGGRGGRGGAQQGAAGQPTTHPAPAPAA</sequence>
<dbReference type="OMA" id="QTDAMPS"/>
<feature type="compositionally biased region" description="Polar residues" evidence="1">
    <location>
        <begin position="268"/>
        <end position="288"/>
    </location>
</feature>
<evidence type="ECO:0000313" key="2">
    <source>
        <dbReference type="EMBL" id="CTR07630.1"/>
    </source>
</evidence>
<feature type="compositionally biased region" description="Basic and acidic residues" evidence="1">
    <location>
        <begin position="1103"/>
        <end position="1117"/>
    </location>
</feature>
<feature type="compositionally biased region" description="Low complexity" evidence="1">
    <location>
        <begin position="954"/>
        <end position="968"/>
    </location>
</feature>
<feature type="compositionally biased region" description="Polar residues" evidence="1">
    <location>
        <begin position="414"/>
        <end position="452"/>
    </location>
</feature>
<feature type="region of interest" description="Disordered" evidence="1">
    <location>
        <begin position="1"/>
        <end position="161"/>
    </location>
</feature>
<feature type="region of interest" description="Disordered" evidence="1">
    <location>
        <begin position="494"/>
        <end position="546"/>
    </location>
</feature>
<feature type="region of interest" description="Disordered" evidence="1">
    <location>
        <begin position="908"/>
        <end position="1161"/>
    </location>
</feature>
<feature type="compositionally biased region" description="Low complexity" evidence="1">
    <location>
        <begin position="1084"/>
        <end position="1096"/>
    </location>
</feature>
<feature type="compositionally biased region" description="Gly residues" evidence="1">
    <location>
        <begin position="1121"/>
        <end position="1144"/>
    </location>
</feature>
<feature type="region of interest" description="Disordered" evidence="1">
    <location>
        <begin position="366"/>
        <end position="464"/>
    </location>
</feature>
<feature type="compositionally biased region" description="Low complexity" evidence="1">
    <location>
        <begin position="615"/>
        <end position="624"/>
    </location>
</feature>
<keyword evidence="3" id="KW-1185">Reference proteome</keyword>
<dbReference type="Proteomes" id="UP000199069">
    <property type="component" value="Unassembled WGS sequence"/>
</dbReference>
<organism evidence="2 3">
    <name type="scientific">Rhodotorula toruloides</name>
    <name type="common">Yeast</name>
    <name type="synonym">Rhodosporidium toruloides</name>
    <dbReference type="NCBI Taxonomy" id="5286"/>
    <lineage>
        <taxon>Eukaryota</taxon>
        <taxon>Fungi</taxon>
        <taxon>Dikarya</taxon>
        <taxon>Basidiomycota</taxon>
        <taxon>Pucciniomycotina</taxon>
        <taxon>Microbotryomycetes</taxon>
        <taxon>Sporidiobolales</taxon>
        <taxon>Sporidiobolaceae</taxon>
        <taxon>Rhodotorula</taxon>
    </lineage>
</organism>
<evidence type="ECO:0000256" key="1">
    <source>
        <dbReference type="SAM" id="MobiDB-lite"/>
    </source>
</evidence>
<feature type="compositionally biased region" description="Polar residues" evidence="1">
    <location>
        <begin position="916"/>
        <end position="926"/>
    </location>
</feature>